<dbReference type="AlphaFoldDB" id="A0A420ZBB2"/>
<comment type="caution">
    <text evidence="1">The sequence shown here is derived from an EMBL/GenBank/DDBJ whole genome shotgun (WGS) entry which is preliminary data.</text>
</comment>
<dbReference type="EMBL" id="QMNG01000080">
    <property type="protein sequence ID" value="RLC36153.1"/>
    <property type="molecule type" value="Genomic_DNA"/>
</dbReference>
<gene>
    <name evidence="1" type="ORF">DRH29_05160</name>
</gene>
<dbReference type="Proteomes" id="UP000281261">
    <property type="component" value="Unassembled WGS sequence"/>
</dbReference>
<organism evidence="1 2">
    <name type="scientific">candidate division Kazan bacterium</name>
    <dbReference type="NCBI Taxonomy" id="2202143"/>
    <lineage>
        <taxon>Bacteria</taxon>
        <taxon>Bacteria division Kazan-3B-28</taxon>
    </lineage>
</organism>
<reference evidence="1 2" key="1">
    <citation type="submission" date="2018-06" db="EMBL/GenBank/DDBJ databases">
        <title>Extensive metabolic versatility and redundancy in microbially diverse, dynamic hydrothermal sediments.</title>
        <authorList>
            <person name="Dombrowski N."/>
            <person name="Teske A."/>
            <person name="Baker B.J."/>
        </authorList>
    </citation>
    <scope>NUCLEOTIDE SEQUENCE [LARGE SCALE GENOMIC DNA]</scope>
    <source>
        <strain evidence="1">B79_G16</strain>
    </source>
</reference>
<name>A0A420ZBB2_UNCK3</name>
<evidence type="ECO:0000313" key="2">
    <source>
        <dbReference type="Proteomes" id="UP000281261"/>
    </source>
</evidence>
<sequence>MFTVAYTGGFNPFEWEDLRCPVCGASDFVSQDHAMVFCDRCYADFRVRPTAGDPGCVVDCFVKEVYAPMWECVDCGQQAAFFDWEDPICPVNSWHCMRKAHPDGLIRKVWKPPKGFPKSFYLILKLGDYCSGWLNGETCDTFRPYPTQEQWDKFQAETKIAWPRFGARWALA</sequence>
<protein>
    <submittedName>
        <fullName evidence="1">Uncharacterized protein</fullName>
    </submittedName>
</protein>
<accession>A0A420ZBB2</accession>
<evidence type="ECO:0000313" key="1">
    <source>
        <dbReference type="EMBL" id="RLC36153.1"/>
    </source>
</evidence>
<proteinExistence type="predicted"/>